<name>A0A841L3R1_9FIRM</name>
<dbReference type="EMBL" id="JACHEN010000019">
    <property type="protein sequence ID" value="MBB6216975.1"/>
    <property type="molecule type" value="Genomic_DNA"/>
</dbReference>
<protein>
    <submittedName>
        <fullName evidence="2">YggT family protein</fullName>
    </submittedName>
</protein>
<evidence type="ECO:0000313" key="2">
    <source>
        <dbReference type="EMBL" id="MBB6216975.1"/>
    </source>
</evidence>
<proteinExistence type="predicted"/>
<dbReference type="Pfam" id="PF02325">
    <property type="entry name" value="CCB3_YggT"/>
    <property type="match status" value="1"/>
</dbReference>
<organism evidence="2 3">
    <name type="scientific">Anaerosolibacter carboniphilus</name>
    <dbReference type="NCBI Taxonomy" id="1417629"/>
    <lineage>
        <taxon>Bacteria</taxon>
        <taxon>Bacillati</taxon>
        <taxon>Bacillota</taxon>
        <taxon>Clostridia</taxon>
        <taxon>Peptostreptococcales</taxon>
        <taxon>Thermotaleaceae</taxon>
        <taxon>Anaerosolibacter</taxon>
    </lineage>
</organism>
<comment type="caution">
    <text evidence="2">The sequence shown here is derived from an EMBL/GenBank/DDBJ whole genome shotgun (WGS) entry which is preliminary data.</text>
</comment>
<reference evidence="2 3" key="1">
    <citation type="submission" date="2020-08" db="EMBL/GenBank/DDBJ databases">
        <title>Genomic Encyclopedia of Type Strains, Phase IV (KMG-IV): sequencing the most valuable type-strain genomes for metagenomic binning, comparative biology and taxonomic classification.</title>
        <authorList>
            <person name="Goeker M."/>
        </authorList>
    </citation>
    <scope>NUCLEOTIDE SEQUENCE [LARGE SCALE GENOMIC DNA]</scope>
    <source>
        <strain evidence="2 3">DSM 103526</strain>
    </source>
</reference>
<dbReference type="InterPro" id="IPR003425">
    <property type="entry name" value="CCB3/YggT"/>
</dbReference>
<accession>A0A841L3R1</accession>
<evidence type="ECO:0000313" key="3">
    <source>
        <dbReference type="Proteomes" id="UP000579281"/>
    </source>
</evidence>
<dbReference type="AlphaFoldDB" id="A0A841L3R1"/>
<sequence>MWTIRASIDYFFNILTYLIVARAISTWIFTNPYNNISKLLYQITEPIIAPFRSLLTRIGLGGRHIDFSPLVAIWGLMFIKILILSFI</sequence>
<gene>
    <name evidence="2" type="ORF">HNQ80_003080</name>
</gene>
<dbReference type="Proteomes" id="UP000579281">
    <property type="component" value="Unassembled WGS sequence"/>
</dbReference>
<evidence type="ECO:0000256" key="1">
    <source>
        <dbReference type="SAM" id="Phobius"/>
    </source>
</evidence>
<feature type="transmembrane region" description="Helical" evidence="1">
    <location>
        <begin position="12"/>
        <end position="30"/>
    </location>
</feature>
<feature type="transmembrane region" description="Helical" evidence="1">
    <location>
        <begin position="67"/>
        <end position="86"/>
    </location>
</feature>
<keyword evidence="1" id="KW-0812">Transmembrane</keyword>
<keyword evidence="3" id="KW-1185">Reference proteome</keyword>
<keyword evidence="1" id="KW-1133">Transmembrane helix</keyword>
<dbReference type="GO" id="GO:0016020">
    <property type="term" value="C:membrane"/>
    <property type="evidence" value="ECO:0007669"/>
    <property type="project" value="InterPro"/>
</dbReference>
<dbReference type="RefSeq" id="WP_184311495.1">
    <property type="nucleotide sequence ID" value="NZ_JACHEN010000019.1"/>
</dbReference>
<keyword evidence="1" id="KW-0472">Membrane</keyword>